<keyword evidence="5 6" id="KW-0472">Membrane</keyword>
<protein>
    <submittedName>
        <fullName evidence="8">Prepilin peptidase</fullName>
    </submittedName>
</protein>
<dbReference type="InterPro" id="IPR052218">
    <property type="entry name" value="Preflagellin_Peptidase"/>
</dbReference>
<evidence type="ECO:0000256" key="6">
    <source>
        <dbReference type="SAM" id="Phobius"/>
    </source>
</evidence>
<feature type="transmembrane region" description="Helical" evidence="6">
    <location>
        <begin position="139"/>
        <end position="158"/>
    </location>
</feature>
<dbReference type="RefSeq" id="WP_267992575.1">
    <property type="nucleotide sequence ID" value="NZ_JAPJZI010000001.1"/>
</dbReference>
<feature type="transmembrane region" description="Helical" evidence="6">
    <location>
        <begin position="33"/>
        <end position="50"/>
    </location>
</feature>
<feature type="transmembrane region" description="Helical" evidence="6">
    <location>
        <begin position="57"/>
        <end position="77"/>
    </location>
</feature>
<accession>A0A9X3ULI2</accession>
<evidence type="ECO:0000259" key="7">
    <source>
        <dbReference type="Pfam" id="PF01478"/>
    </source>
</evidence>
<dbReference type="EMBL" id="JAPJZI010000001">
    <property type="protein sequence ID" value="MDA5400773.1"/>
    <property type="molecule type" value="Genomic_DNA"/>
</dbReference>
<feature type="transmembrane region" description="Helical" evidence="6">
    <location>
        <begin position="97"/>
        <end position="118"/>
    </location>
</feature>
<dbReference type="AlphaFoldDB" id="A0A9X3ULI2"/>
<dbReference type="Proteomes" id="UP001151234">
    <property type="component" value="Unassembled WGS sequence"/>
</dbReference>
<dbReference type="PANTHER" id="PTHR36506">
    <property type="entry name" value="PREFLAGELLIN PEPTIDASE"/>
    <property type="match status" value="1"/>
</dbReference>
<evidence type="ECO:0000313" key="8">
    <source>
        <dbReference type="EMBL" id="MDA5400773.1"/>
    </source>
</evidence>
<comment type="subcellular location">
    <subcellularLocation>
        <location evidence="1">Cell membrane</location>
        <topology evidence="1">Multi-pass membrane protein</topology>
    </subcellularLocation>
</comment>
<name>A0A9X3ULI2_9HYPH</name>
<evidence type="ECO:0000256" key="4">
    <source>
        <dbReference type="ARBA" id="ARBA00022989"/>
    </source>
</evidence>
<keyword evidence="2" id="KW-1003">Cell membrane</keyword>
<evidence type="ECO:0000256" key="2">
    <source>
        <dbReference type="ARBA" id="ARBA00022475"/>
    </source>
</evidence>
<dbReference type="GO" id="GO:0005886">
    <property type="term" value="C:plasma membrane"/>
    <property type="evidence" value="ECO:0007669"/>
    <property type="project" value="UniProtKB-SubCell"/>
</dbReference>
<evidence type="ECO:0000256" key="3">
    <source>
        <dbReference type="ARBA" id="ARBA00022692"/>
    </source>
</evidence>
<dbReference type="PANTHER" id="PTHR36506:SF1">
    <property type="entry name" value="PREFLAGELLIN PEPTIDASE"/>
    <property type="match status" value="1"/>
</dbReference>
<organism evidence="8 9">
    <name type="scientific">Hoeflea prorocentri</name>
    <dbReference type="NCBI Taxonomy" id="1922333"/>
    <lineage>
        <taxon>Bacteria</taxon>
        <taxon>Pseudomonadati</taxon>
        <taxon>Pseudomonadota</taxon>
        <taxon>Alphaproteobacteria</taxon>
        <taxon>Hyphomicrobiales</taxon>
        <taxon>Rhizobiaceae</taxon>
        <taxon>Hoeflea</taxon>
    </lineage>
</organism>
<keyword evidence="9" id="KW-1185">Reference proteome</keyword>
<keyword evidence="3 6" id="KW-0812">Transmembrane</keyword>
<dbReference type="GO" id="GO:0004190">
    <property type="term" value="F:aspartic-type endopeptidase activity"/>
    <property type="evidence" value="ECO:0007669"/>
    <property type="project" value="InterPro"/>
</dbReference>
<comment type="caution">
    <text evidence="8">The sequence shown here is derived from an EMBL/GenBank/DDBJ whole genome shotgun (WGS) entry which is preliminary data.</text>
</comment>
<dbReference type="Pfam" id="PF01478">
    <property type="entry name" value="Peptidase_A24"/>
    <property type="match status" value="1"/>
</dbReference>
<dbReference type="Gene3D" id="1.20.120.1220">
    <property type="match status" value="1"/>
</dbReference>
<proteinExistence type="predicted"/>
<reference evidence="8" key="1">
    <citation type="submission" date="2022-11" db="EMBL/GenBank/DDBJ databases">
        <title>Draft genome sequence of Hoeflea poritis E7-10 and Hoeflea prorocentri PM5-8, separated from scleractinian coral Porites lutea and marine dinoflagellate.</title>
        <authorList>
            <person name="Zhang G."/>
            <person name="Wei Q."/>
            <person name="Cai L."/>
        </authorList>
    </citation>
    <scope>NUCLEOTIDE SEQUENCE</scope>
    <source>
        <strain evidence="8">PM5-8</strain>
    </source>
</reference>
<dbReference type="InterPro" id="IPR000045">
    <property type="entry name" value="Prepilin_IV_endopep_pep"/>
</dbReference>
<gene>
    <name evidence="8" type="ORF">OQ273_19525</name>
</gene>
<evidence type="ECO:0000313" key="9">
    <source>
        <dbReference type="Proteomes" id="UP001151234"/>
    </source>
</evidence>
<sequence>MLTSAIMVVFPLCLAFAAISDALTMTIPNRVSVILLATFAIVAPIAGLPWQDYAMHFAAGLIVFVVCFGLFGIGVMGGGDAKLLTATAVWFGLNMELLDFLVAVAMIGGLLTILLVICRLPAFAIYRFGPVSHLLEPKAGIPYGIAIGIAALICYPQSPLVQMVLLHH</sequence>
<evidence type="ECO:0000256" key="5">
    <source>
        <dbReference type="ARBA" id="ARBA00023136"/>
    </source>
</evidence>
<keyword evidence="4 6" id="KW-1133">Transmembrane helix</keyword>
<feature type="domain" description="Prepilin type IV endopeptidase peptidase" evidence="7">
    <location>
        <begin position="9"/>
        <end position="112"/>
    </location>
</feature>
<evidence type="ECO:0000256" key="1">
    <source>
        <dbReference type="ARBA" id="ARBA00004651"/>
    </source>
</evidence>